<keyword evidence="5" id="KW-0505">Motor protein</keyword>
<dbReference type="SUPFAM" id="SSF52540">
    <property type="entry name" value="P-loop containing nucleoside triphosphate hydrolases"/>
    <property type="match status" value="1"/>
</dbReference>
<dbReference type="Gene3D" id="1.20.58.530">
    <property type="match status" value="1"/>
</dbReference>
<dbReference type="GO" id="GO:0006936">
    <property type="term" value="P:muscle contraction"/>
    <property type="evidence" value="ECO:0007669"/>
    <property type="project" value="TreeGrafter"/>
</dbReference>
<dbReference type="Pfam" id="PF00063">
    <property type="entry name" value="Myosin_head"/>
    <property type="match status" value="1"/>
</dbReference>
<dbReference type="Proteomes" id="UP001497623">
    <property type="component" value="Unassembled WGS sequence"/>
</dbReference>
<evidence type="ECO:0000256" key="2">
    <source>
        <dbReference type="ARBA" id="ARBA00022840"/>
    </source>
</evidence>
<proteinExistence type="inferred from homology"/>
<evidence type="ECO:0000259" key="8">
    <source>
        <dbReference type="PROSITE" id="PS51456"/>
    </source>
</evidence>
<feature type="coiled-coil region" evidence="7">
    <location>
        <begin position="244"/>
        <end position="271"/>
    </location>
</feature>
<dbReference type="Gene3D" id="1.20.120.720">
    <property type="entry name" value="Myosin VI head, motor domain, U50 subdomain"/>
    <property type="match status" value="1"/>
</dbReference>
<keyword evidence="2" id="KW-0067">ATP-binding</keyword>
<keyword evidence="1" id="KW-0547">Nucleotide-binding</keyword>
<evidence type="ECO:0000256" key="5">
    <source>
        <dbReference type="ARBA" id="ARBA00023175"/>
    </source>
</evidence>
<evidence type="ECO:0000313" key="10">
    <source>
        <dbReference type="Proteomes" id="UP001497623"/>
    </source>
</evidence>
<feature type="region of interest" description="Actin-binding" evidence="6">
    <location>
        <begin position="52"/>
        <end position="74"/>
    </location>
</feature>
<keyword evidence="4 6" id="KW-0518">Myosin</keyword>
<dbReference type="PROSITE" id="PS51456">
    <property type="entry name" value="MYOSIN_MOTOR"/>
    <property type="match status" value="1"/>
</dbReference>
<dbReference type="SMART" id="SM00242">
    <property type="entry name" value="MYSc"/>
    <property type="match status" value="1"/>
</dbReference>
<evidence type="ECO:0000313" key="9">
    <source>
        <dbReference type="EMBL" id="CAL4093510.1"/>
    </source>
</evidence>
<dbReference type="Pfam" id="PF01576">
    <property type="entry name" value="Myosin_tail_1"/>
    <property type="match status" value="1"/>
</dbReference>
<evidence type="ECO:0000256" key="1">
    <source>
        <dbReference type="ARBA" id="ARBA00022741"/>
    </source>
</evidence>
<dbReference type="PANTHER" id="PTHR45615:SF27">
    <property type="entry name" value="MYOSIN HEAVY CHAIN, MUSCLE"/>
    <property type="match status" value="1"/>
</dbReference>
<evidence type="ECO:0000256" key="3">
    <source>
        <dbReference type="ARBA" id="ARBA00023054"/>
    </source>
</evidence>
<comment type="similarity">
    <text evidence="6">Belongs to the TRAFAC class myosin-kinesin ATPase superfamily. Myosin family.</text>
</comment>
<dbReference type="SUPFAM" id="SSF90257">
    <property type="entry name" value="Myosin rod fragments"/>
    <property type="match status" value="2"/>
</dbReference>
<keyword evidence="6" id="KW-0009">Actin-binding</keyword>
<dbReference type="AlphaFoldDB" id="A0AAV2QMG8"/>
<protein>
    <recommendedName>
        <fullName evidence="8">Myosin motor domain-containing protein</fullName>
    </recommendedName>
</protein>
<sequence>TVVDQLKKGSNRLVVHLFADHPGQSQPDEKKGGGKKKTAGFKTVASAYREQLSSLMNVLHSTHPHFIRCIVPNTTKTPGKIEAGLIMHQLTCNGVLEGIRICQIGLPNRMLYSDFMSRYKILGAEHFNTNPDKKKAVVAVFKKIGLDKEQFRIGATKVFFRAGVLGEVEEIRDEYLGSLMSLLQAQVKGWKSRLAYKKLKVQRSNLIIVQRNLRKYMNIRNWLWYGFWQQLKPKLNVCREQQILEDLAQAIARAENDVVIANEKNVKLSTQKEILFAKKEMLIATLESSKGGVAEYIGKENKMLAQKHEAETQLKDLQLQFENEERVTTVVAKAYKRNEQEVETIKKDIDDIEGKLQQSLQDKETKDIQIKNIGDEISHLEELTAKLNKEKKQLQEGNQKTAEDYQCVEDRCNSLNKLKGKLEQNLDELEDSLEREKKLRGEIEKAKRKVESDLKLAQEAVADLERNQRELECAVARKDSECAAMTAKIDDEALGSAKVGKQARELLARIDELEEDIKSEASSRTKAEKDKQKLARDLEEIGDRLDEAGGHTAAQIELNKKREAELSKLRKDLEENNLQQESVLISSRKKHNHAVAEMAEQIDYLNKIKSRAEKERETMRRETDDAKAAMDNLARDKIAMEKSSNQLQFTFSEISTQFDETNRNLNDFDATKKKLQVE</sequence>
<feature type="coiled-coil region" evidence="7">
    <location>
        <begin position="300"/>
        <end position="678"/>
    </location>
</feature>
<dbReference type="InterPro" id="IPR001609">
    <property type="entry name" value="Myosin_head_motor_dom-like"/>
</dbReference>
<feature type="non-terminal residue" evidence="9">
    <location>
        <position position="1"/>
    </location>
</feature>
<dbReference type="PANTHER" id="PTHR45615">
    <property type="entry name" value="MYOSIN HEAVY CHAIN, NON-MUSCLE"/>
    <property type="match status" value="1"/>
</dbReference>
<dbReference type="GO" id="GO:0016460">
    <property type="term" value="C:myosin II complex"/>
    <property type="evidence" value="ECO:0007669"/>
    <property type="project" value="TreeGrafter"/>
</dbReference>
<dbReference type="GO" id="GO:0005524">
    <property type="term" value="F:ATP binding"/>
    <property type="evidence" value="ECO:0007669"/>
    <property type="project" value="UniProtKB-KW"/>
</dbReference>
<evidence type="ECO:0000256" key="7">
    <source>
        <dbReference type="SAM" id="Coils"/>
    </source>
</evidence>
<comment type="caution">
    <text evidence="6">Lacks conserved residue(s) required for the propagation of feature annotation.</text>
</comment>
<comment type="caution">
    <text evidence="9">The sequence shown here is derived from an EMBL/GenBank/DDBJ whole genome shotgun (WGS) entry which is preliminary data.</text>
</comment>
<evidence type="ECO:0000256" key="6">
    <source>
        <dbReference type="PROSITE-ProRule" id="PRU00782"/>
    </source>
</evidence>
<dbReference type="GO" id="GO:0000146">
    <property type="term" value="F:microfilament motor activity"/>
    <property type="evidence" value="ECO:0007669"/>
    <property type="project" value="TreeGrafter"/>
</dbReference>
<accession>A0AAV2QMG8</accession>
<organism evidence="9 10">
    <name type="scientific">Meganyctiphanes norvegica</name>
    <name type="common">Northern krill</name>
    <name type="synonym">Thysanopoda norvegica</name>
    <dbReference type="NCBI Taxonomy" id="48144"/>
    <lineage>
        <taxon>Eukaryota</taxon>
        <taxon>Metazoa</taxon>
        <taxon>Ecdysozoa</taxon>
        <taxon>Arthropoda</taxon>
        <taxon>Crustacea</taxon>
        <taxon>Multicrustacea</taxon>
        <taxon>Malacostraca</taxon>
        <taxon>Eumalacostraca</taxon>
        <taxon>Eucarida</taxon>
        <taxon>Euphausiacea</taxon>
        <taxon>Euphausiidae</taxon>
        <taxon>Meganyctiphanes</taxon>
    </lineage>
</organism>
<keyword evidence="10" id="KW-1185">Reference proteome</keyword>
<dbReference type="GO" id="GO:0051015">
    <property type="term" value="F:actin filament binding"/>
    <property type="evidence" value="ECO:0007669"/>
    <property type="project" value="TreeGrafter"/>
</dbReference>
<evidence type="ECO:0000256" key="4">
    <source>
        <dbReference type="ARBA" id="ARBA00023123"/>
    </source>
</evidence>
<feature type="domain" description="Myosin motor" evidence="8">
    <location>
        <begin position="1"/>
        <end position="173"/>
    </location>
</feature>
<dbReference type="GO" id="GO:0032982">
    <property type="term" value="C:myosin filament"/>
    <property type="evidence" value="ECO:0007669"/>
    <property type="project" value="TreeGrafter"/>
</dbReference>
<gene>
    <name evidence="9" type="ORF">MNOR_LOCUS14885</name>
</gene>
<feature type="non-terminal residue" evidence="9">
    <location>
        <position position="678"/>
    </location>
</feature>
<dbReference type="InterPro" id="IPR002928">
    <property type="entry name" value="Myosin_tail"/>
</dbReference>
<dbReference type="InterPro" id="IPR036961">
    <property type="entry name" value="Kinesin_motor_dom_sf"/>
</dbReference>
<dbReference type="InterPro" id="IPR027417">
    <property type="entry name" value="P-loop_NTPase"/>
</dbReference>
<dbReference type="Gene3D" id="1.20.5.4820">
    <property type="match status" value="1"/>
</dbReference>
<keyword evidence="3 7" id="KW-0175">Coiled coil</keyword>
<reference evidence="9 10" key="1">
    <citation type="submission" date="2024-05" db="EMBL/GenBank/DDBJ databases">
        <authorList>
            <person name="Wallberg A."/>
        </authorList>
    </citation>
    <scope>NUCLEOTIDE SEQUENCE [LARGE SCALE GENOMIC DNA]</scope>
</reference>
<dbReference type="Gene3D" id="1.20.5.340">
    <property type="match status" value="2"/>
</dbReference>
<dbReference type="Gene3D" id="3.40.850.10">
    <property type="entry name" value="Kinesin motor domain"/>
    <property type="match status" value="1"/>
</dbReference>
<dbReference type="GO" id="GO:0045214">
    <property type="term" value="P:sarcomere organization"/>
    <property type="evidence" value="ECO:0007669"/>
    <property type="project" value="TreeGrafter"/>
</dbReference>
<name>A0AAV2QMG8_MEGNR</name>
<dbReference type="EMBL" id="CAXKWB010009111">
    <property type="protein sequence ID" value="CAL4093510.1"/>
    <property type="molecule type" value="Genomic_DNA"/>
</dbReference>
<dbReference type="GO" id="GO:0030017">
    <property type="term" value="C:sarcomere"/>
    <property type="evidence" value="ECO:0007669"/>
    <property type="project" value="UniProtKB-ARBA"/>
</dbReference>